<accession>M1DIM8</accession>
<dbReference type="EnsemblPlants" id="PGSC0003DMT400089662">
    <property type="protein sequence ID" value="PGSC0003DMT400089662"/>
    <property type="gene ID" value="PGSC0003DMG400039233"/>
</dbReference>
<dbReference type="AlphaFoldDB" id="M1DIM8"/>
<keyword evidence="3" id="KW-1185">Reference proteome</keyword>
<organism evidence="2 3">
    <name type="scientific">Solanum tuberosum</name>
    <name type="common">Potato</name>
    <dbReference type="NCBI Taxonomy" id="4113"/>
    <lineage>
        <taxon>Eukaryota</taxon>
        <taxon>Viridiplantae</taxon>
        <taxon>Streptophyta</taxon>
        <taxon>Embryophyta</taxon>
        <taxon>Tracheophyta</taxon>
        <taxon>Spermatophyta</taxon>
        <taxon>Magnoliopsida</taxon>
        <taxon>eudicotyledons</taxon>
        <taxon>Gunneridae</taxon>
        <taxon>Pentapetalae</taxon>
        <taxon>asterids</taxon>
        <taxon>lamiids</taxon>
        <taxon>Solanales</taxon>
        <taxon>Solanaceae</taxon>
        <taxon>Solanoideae</taxon>
        <taxon>Solaneae</taxon>
        <taxon>Solanum</taxon>
    </lineage>
</organism>
<protein>
    <submittedName>
        <fullName evidence="2">Uncharacterized protein</fullName>
    </submittedName>
</protein>
<dbReference type="PaxDb" id="4113-PGSC0003DMT400089662"/>
<evidence type="ECO:0000256" key="1">
    <source>
        <dbReference type="SAM" id="MobiDB-lite"/>
    </source>
</evidence>
<evidence type="ECO:0000313" key="3">
    <source>
        <dbReference type="Proteomes" id="UP000011115"/>
    </source>
</evidence>
<dbReference type="InParanoid" id="M1DIM8"/>
<dbReference type="Proteomes" id="UP000011115">
    <property type="component" value="Unassembled WGS sequence"/>
</dbReference>
<name>M1DIM8_SOLTU</name>
<sequence>MVDNHDQGPMGKPTDRRFVLGTFVTNKSLTREMVPKKVNTYKLLGKSKYRAPSRRMIAQSSGSQNEPRHTRGSPTEPFTKRHMA</sequence>
<dbReference type="HOGENOM" id="CLU_2531877_0_0_1"/>
<reference evidence="2" key="2">
    <citation type="submission" date="2015-06" db="UniProtKB">
        <authorList>
            <consortium name="EnsemblPlants"/>
        </authorList>
    </citation>
    <scope>IDENTIFICATION</scope>
    <source>
        <strain evidence="2">DM1-3 516 R44</strain>
    </source>
</reference>
<reference evidence="3" key="1">
    <citation type="journal article" date="2011" name="Nature">
        <title>Genome sequence and analysis of the tuber crop potato.</title>
        <authorList>
            <consortium name="The Potato Genome Sequencing Consortium"/>
        </authorList>
    </citation>
    <scope>NUCLEOTIDE SEQUENCE [LARGE SCALE GENOMIC DNA]</scope>
    <source>
        <strain evidence="3">cv. DM1-3 516 R44</strain>
    </source>
</reference>
<evidence type="ECO:0000313" key="2">
    <source>
        <dbReference type="EnsemblPlants" id="PGSC0003DMT400089662"/>
    </source>
</evidence>
<feature type="region of interest" description="Disordered" evidence="1">
    <location>
        <begin position="45"/>
        <end position="84"/>
    </location>
</feature>
<proteinExistence type="predicted"/>
<dbReference type="Gramene" id="PGSC0003DMT400089662">
    <property type="protein sequence ID" value="PGSC0003DMT400089662"/>
    <property type="gene ID" value="PGSC0003DMG400039233"/>
</dbReference>